<dbReference type="EMBL" id="MRZV01000266">
    <property type="protein sequence ID" value="PIK54025.1"/>
    <property type="molecule type" value="Genomic_DNA"/>
</dbReference>
<organism evidence="2 3">
    <name type="scientific">Stichopus japonicus</name>
    <name type="common">Sea cucumber</name>
    <dbReference type="NCBI Taxonomy" id="307972"/>
    <lineage>
        <taxon>Eukaryota</taxon>
        <taxon>Metazoa</taxon>
        <taxon>Echinodermata</taxon>
        <taxon>Eleutherozoa</taxon>
        <taxon>Echinozoa</taxon>
        <taxon>Holothuroidea</taxon>
        <taxon>Aspidochirotacea</taxon>
        <taxon>Aspidochirotida</taxon>
        <taxon>Stichopodidae</taxon>
        <taxon>Apostichopus</taxon>
    </lineage>
</organism>
<evidence type="ECO:0000313" key="2">
    <source>
        <dbReference type="EMBL" id="PIK54025.1"/>
    </source>
</evidence>
<protein>
    <submittedName>
        <fullName evidence="2">Uncharacterized protein</fullName>
    </submittedName>
</protein>
<feature type="region of interest" description="Disordered" evidence="1">
    <location>
        <begin position="21"/>
        <end position="58"/>
    </location>
</feature>
<sequence length="207" mass="22928">MKKIPSPIAMRQAAITSMFSDDESGKLFPNGSHIDRTKLWSPSHDQAGGRVKGYTDSQTKSDVESSISLLELSSKMKERLPHVTTFVASHIAQSQKETPQRLSTMFNAYSEQLSPSFCRGAHIPLAPDEIRSKVKNKTNDQMSSLAMLLRKGKVPSKKWNLADVQKVKQGKQTSSRKLPGKNEGSMNKLAVLPGIRVEKPTDYDITS</sequence>
<accession>A0A2G8L1E1</accession>
<keyword evidence="3" id="KW-1185">Reference proteome</keyword>
<gene>
    <name evidence="2" type="ORF">BSL78_09054</name>
</gene>
<reference evidence="2 3" key="1">
    <citation type="journal article" date="2017" name="PLoS Biol.">
        <title>The sea cucumber genome provides insights into morphological evolution and visceral regeneration.</title>
        <authorList>
            <person name="Zhang X."/>
            <person name="Sun L."/>
            <person name="Yuan J."/>
            <person name="Sun Y."/>
            <person name="Gao Y."/>
            <person name="Zhang L."/>
            <person name="Li S."/>
            <person name="Dai H."/>
            <person name="Hamel J.F."/>
            <person name="Liu C."/>
            <person name="Yu Y."/>
            <person name="Liu S."/>
            <person name="Lin W."/>
            <person name="Guo K."/>
            <person name="Jin S."/>
            <person name="Xu P."/>
            <person name="Storey K.B."/>
            <person name="Huan P."/>
            <person name="Zhang T."/>
            <person name="Zhou Y."/>
            <person name="Zhang J."/>
            <person name="Lin C."/>
            <person name="Li X."/>
            <person name="Xing L."/>
            <person name="Huo D."/>
            <person name="Sun M."/>
            <person name="Wang L."/>
            <person name="Mercier A."/>
            <person name="Li F."/>
            <person name="Yang H."/>
            <person name="Xiang J."/>
        </authorList>
    </citation>
    <scope>NUCLEOTIDE SEQUENCE [LARGE SCALE GENOMIC DNA]</scope>
    <source>
        <strain evidence="2">Shaxun</strain>
        <tissue evidence="2">Muscle</tissue>
    </source>
</reference>
<proteinExistence type="predicted"/>
<comment type="caution">
    <text evidence="2">The sequence shown here is derived from an EMBL/GenBank/DDBJ whole genome shotgun (WGS) entry which is preliminary data.</text>
</comment>
<dbReference type="Proteomes" id="UP000230750">
    <property type="component" value="Unassembled WGS sequence"/>
</dbReference>
<feature type="region of interest" description="Disordered" evidence="1">
    <location>
        <begin position="164"/>
        <end position="189"/>
    </location>
</feature>
<dbReference type="AlphaFoldDB" id="A0A2G8L1E1"/>
<evidence type="ECO:0000256" key="1">
    <source>
        <dbReference type="SAM" id="MobiDB-lite"/>
    </source>
</evidence>
<name>A0A2G8L1E1_STIJA</name>
<evidence type="ECO:0000313" key="3">
    <source>
        <dbReference type="Proteomes" id="UP000230750"/>
    </source>
</evidence>